<dbReference type="CDD" id="cd16841">
    <property type="entry name" value="RraA_family"/>
    <property type="match status" value="1"/>
</dbReference>
<keyword evidence="14" id="KW-1185">Reference proteome</keyword>
<comment type="function">
    <text evidence="8">Catalyzes the aldol cleavage of 4-hydroxy-4-methyl-2-oxoglutarate (HMG) into 2 molecules of pyruvate. Also contains a secondary oxaloacetate (OAA) decarboxylase activity due to the common pyruvate enolate transition state formed following C-C bond cleavage in the retro-aldol and decarboxylation reactions.</text>
</comment>
<gene>
    <name evidence="13" type="ORF">GCM10023322_76800</name>
</gene>
<organism evidence="13 14">
    <name type="scientific">Rugosimonospora acidiphila</name>
    <dbReference type="NCBI Taxonomy" id="556531"/>
    <lineage>
        <taxon>Bacteria</taxon>
        <taxon>Bacillati</taxon>
        <taxon>Actinomycetota</taxon>
        <taxon>Actinomycetes</taxon>
        <taxon>Micromonosporales</taxon>
        <taxon>Micromonosporaceae</taxon>
        <taxon>Rugosimonospora</taxon>
    </lineage>
</organism>
<dbReference type="SUPFAM" id="SSF89562">
    <property type="entry name" value="RraA-like"/>
    <property type="match status" value="1"/>
</dbReference>
<dbReference type="PANTHER" id="PTHR33254:SF4">
    <property type="entry name" value="4-HYDROXY-4-METHYL-2-OXOGLUTARATE ALDOLASE 3-RELATED"/>
    <property type="match status" value="1"/>
</dbReference>
<evidence type="ECO:0000256" key="2">
    <source>
        <dbReference type="ARBA" id="ARBA00001968"/>
    </source>
</evidence>
<evidence type="ECO:0000256" key="1">
    <source>
        <dbReference type="ARBA" id="ARBA00001342"/>
    </source>
</evidence>
<evidence type="ECO:0000313" key="14">
    <source>
        <dbReference type="Proteomes" id="UP001501570"/>
    </source>
</evidence>
<evidence type="ECO:0000256" key="8">
    <source>
        <dbReference type="ARBA" id="ARBA00025046"/>
    </source>
</evidence>
<reference evidence="14" key="1">
    <citation type="journal article" date="2019" name="Int. J. Syst. Evol. Microbiol.">
        <title>The Global Catalogue of Microorganisms (GCM) 10K type strain sequencing project: providing services to taxonomists for standard genome sequencing and annotation.</title>
        <authorList>
            <consortium name="The Broad Institute Genomics Platform"/>
            <consortium name="The Broad Institute Genome Sequencing Center for Infectious Disease"/>
            <person name="Wu L."/>
            <person name="Ma J."/>
        </authorList>
    </citation>
    <scope>NUCLEOTIDE SEQUENCE [LARGE SCALE GENOMIC DNA]</scope>
    <source>
        <strain evidence="14">JCM 18304</strain>
    </source>
</reference>
<evidence type="ECO:0000256" key="7">
    <source>
        <dbReference type="ARBA" id="ARBA00016549"/>
    </source>
</evidence>
<comment type="catalytic activity">
    <reaction evidence="1">
        <text>4-hydroxy-4-methyl-2-oxoglutarate = 2 pyruvate</text>
        <dbReference type="Rhea" id="RHEA:22748"/>
        <dbReference type="ChEBI" id="CHEBI:15361"/>
        <dbReference type="ChEBI" id="CHEBI:58276"/>
        <dbReference type="EC" id="4.1.3.17"/>
    </reaction>
</comment>
<evidence type="ECO:0000256" key="4">
    <source>
        <dbReference type="ARBA" id="ARBA00011233"/>
    </source>
</evidence>
<protein>
    <recommendedName>
        <fullName evidence="7">Putative 4-hydroxy-4-methyl-2-oxoglutarate aldolase</fullName>
        <ecNumber evidence="6">4.1.1.112</ecNumber>
        <ecNumber evidence="5">4.1.3.17</ecNumber>
    </recommendedName>
    <alternativeName>
        <fullName evidence="11">Oxaloacetate decarboxylase</fullName>
    </alternativeName>
    <alternativeName>
        <fullName evidence="9">Regulator of ribonuclease activity homolog</fullName>
    </alternativeName>
    <alternativeName>
        <fullName evidence="10">RraA-like protein</fullName>
    </alternativeName>
</protein>
<comment type="cofactor">
    <cofactor evidence="2">
        <name>a divalent metal cation</name>
        <dbReference type="ChEBI" id="CHEBI:60240"/>
    </cofactor>
</comment>
<evidence type="ECO:0000256" key="11">
    <source>
        <dbReference type="ARBA" id="ARBA00032305"/>
    </source>
</evidence>
<evidence type="ECO:0000256" key="9">
    <source>
        <dbReference type="ARBA" id="ARBA00029596"/>
    </source>
</evidence>
<comment type="catalytic activity">
    <reaction evidence="12">
        <text>oxaloacetate + H(+) = pyruvate + CO2</text>
        <dbReference type="Rhea" id="RHEA:15641"/>
        <dbReference type="ChEBI" id="CHEBI:15361"/>
        <dbReference type="ChEBI" id="CHEBI:15378"/>
        <dbReference type="ChEBI" id="CHEBI:16452"/>
        <dbReference type="ChEBI" id="CHEBI:16526"/>
        <dbReference type="EC" id="4.1.1.112"/>
    </reaction>
</comment>
<dbReference type="PANTHER" id="PTHR33254">
    <property type="entry name" value="4-HYDROXY-4-METHYL-2-OXOGLUTARATE ALDOLASE 3-RELATED"/>
    <property type="match status" value="1"/>
</dbReference>
<dbReference type="Pfam" id="PF03737">
    <property type="entry name" value="RraA-like"/>
    <property type="match status" value="1"/>
</dbReference>
<evidence type="ECO:0000256" key="12">
    <source>
        <dbReference type="ARBA" id="ARBA00047973"/>
    </source>
</evidence>
<dbReference type="InterPro" id="IPR036704">
    <property type="entry name" value="RraA/RraA-like_sf"/>
</dbReference>
<proteinExistence type="inferred from homology"/>
<evidence type="ECO:0000256" key="3">
    <source>
        <dbReference type="ARBA" id="ARBA00008621"/>
    </source>
</evidence>
<evidence type="ECO:0000313" key="13">
    <source>
        <dbReference type="EMBL" id="GAA5199974.1"/>
    </source>
</evidence>
<evidence type="ECO:0000256" key="10">
    <source>
        <dbReference type="ARBA" id="ARBA00030169"/>
    </source>
</evidence>
<comment type="subunit">
    <text evidence="4">Homotrimer.</text>
</comment>
<dbReference type="EC" id="4.1.1.112" evidence="6"/>
<comment type="similarity">
    <text evidence="3">Belongs to the class II aldolase/RraA-like family.</text>
</comment>
<comment type="caution">
    <text evidence="13">The sequence shown here is derived from an EMBL/GenBank/DDBJ whole genome shotgun (WGS) entry which is preliminary data.</text>
</comment>
<evidence type="ECO:0000256" key="6">
    <source>
        <dbReference type="ARBA" id="ARBA00012947"/>
    </source>
</evidence>
<dbReference type="Gene3D" id="3.50.30.40">
    <property type="entry name" value="Ribonuclease E inhibitor RraA/RraA-like"/>
    <property type="match status" value="1"/>
</dbReference>
<dbReference type="Proteomes" id="UP001501570">
    <property type="component" value="Unassembled WGS sequence"/>
</dbReference>
<accession>A0ABP9SRL5</accession>
<sequence length="230" mass="23414">MSDAPADPQLARLARLDSCAVSDALDALGIDGVIPGLAPRWEGARAVGRAVTMQLAPGPTPEGQPKLHLGVRAIASARPGNVIVVANEGRLDMGSWGGLLSVGAIAQGVAGVVTDGACRDIDEARQLGFPVFARGGAARTARGRIHEKSCGEPIVIGSVRVCTGDLILADGTSVVAIAAARADEVLAAAEQIAAKESAMVEEIRAGATLASVLGVRYEDMLVKTAGEKHV</sequence>
<dbReference type="EMBL" id="BAABJQ010000040">
    <property type="protein sequence ID" value="GAA5199974.1"/>
    <property type="molecule type" value="Genomic_DNA"/>
</dbReference>
<dbReference type="EC" id="4.1.3.17" evidence="5"/>
<dbReference type="RefSeq" id="WP_345638227.1">
    <property type="nucleotide sequence ID" value="NZ_BAABJQ010000040.1"/>
</dbReference>
<dbReference type="InterPro" id="IPR005493">
    <property type="entry name" value="RraA/RraA-like"/>
</dbReference>
<name>A0ABP9SRL5_9ACTN</name>
<evidence type="ECO:0000256" key="5">
    <source>
        <dbReference type="ARBA" id="ARBA00012213"/>
    </source>
</evidence>